<keyword evidence="9" id="KW-1185">Reference proteome</keyword>
<dbReference type="Pfam" id="PF00330">
    <property type="entry name" value="Aconitase"/>
    <property type="match status" value="1"/>
</dbReference>
<keyword evidence="2" id="KW-0479">Metal-binding</keyword>
<evidence type="ECO:0008006" key="10">
    <source>
        <dbReference type="Google" id="ProtNLM"/>
    </source>
</evidence>
<dbReference type="RefSeq" id="WP_149282614.1">
    <property type="nucleotide sequence ID" value="NZ_CP038437.2"/>
</dbReference>
<keyword evidence="3" id="KW-0408">Iron</keyword>
<dbReference type="GO" id="GO:0046872">
    <property type="term" value="F:metal ion binding"/>
    <property type="evidence" value="ECO:0007669"/>
    <property type="project" value="UniProtKB-KW"/>
</dbReference>
<comment type="subunit">
    <text evidence="1">Heterodimer of LeuC and LeuD.</text>
</comment>
<proteinExistence type="predicted"/>
<feature type="domain" description="Aconitase/3-isopropylmalate dehydratase large subunit alpha/beta/alpha" evidence="6">
    <location>
        <begin position="298"/>
        <end position="635"/>
    </location>
</feature>
<dbReference type="GO" id="GO:0051536">
    <property type="term" value="F:iron-sulfur cluster binding"/>
    <property type="evidence" value="ECO:0007669"/>
    <property type="project" value="UniProtKB-KW"/>
</dbReference>
<dbReference type="InterPro" id="IPR015931">
    <property type="entry name" value="Acnase/IPM_dHydase_lsu_aba_1/3"/>
</dbReference>
<dbReference type="KEGG" id="hbh:E4T21_00700"/>
<dbReference type="AlphaFoldDB" id="A0A5C1NCP8"/>
<dbReference type="OrthoDB" id="9764318at2"/>
<dbReference type="InterPro" id="IPR015928">
    <property type="entry name" value="Aconitase/3IPM_dehydase_swvl"/>
</dbReference>
<dbReference type="SUPFAM" id="SSF53732">
    <property type="entry name" value="Aconitase iron-sulfur domain"/>
    <property type="match status" value="1"/>
</dbReference>
<name>A0A5C1NCP8_9GAMM</name>
<evidence type="ECO:0000256" key="2">
    <source>
        <dbReference type="ARBA" id="ARBA00022723"/>
    </source>
</evidence>
<evidence type="ECO:0000256" key="1">
    <source>
        <dbReference type="ARBA" id="ARBA00011271"/>
    </source>
</evidence>
<evidence type="ECO:0000313" key="8">
    <source>
        <dbReference type="EMBL" id="QEM80238.1"/>
    </source>
</evidence>
<dbReference type="PANTHER" id="PTHR43822:SF2">
    <property type="entry name" value="HOMOACONITASE, MITOCHONDRIAL"/>
    <property type="match status" value="1"/>
</dbReference>
<keyword evidence="4" id="KW-0411">Iron-sulfur</keyword>
<dbReference type="GO" id="GO:0016829">
    <property type="term" value="F:lyase activity"/>
    <property type="evidence" value="ECO:0007669"/>
    <property type="project" value="UniProtKB-KW"/>
</dbReference>
<dbReference type="InterPro" id="IPR000573">
    <property type="entry name" value="AconitaseA/IPMdHydase_ssu_swvl"/>
</dbReference>
<dbReference type="Gene3D" id="3.20.19.10">
    <property type="entry name" value="Aconitase, domain 4"/>
    <property type="match status" value="1"/>
</dbReference>
<dbReference type="GO" id="GO:0170034">
    <property type="term" value="P:L-amino acid biosynthetic process"/>
    <property type="evidence" value="ECO:0007669"/>
    <property type="project" value="UniProtKB-ARBA"/>
</dbReference>
<sequence>MPLSRNPKLLFLSNDPLKMSRQLGAQALTLEQAAPLRDDISTDEITPIPVLAYFDNRLASYPYVGLKTGAVLPIGKDDVVSRGYEVTVAGKRYGKGSSREHSPLAEKKAGIRLVIAESFERIYRQNADNIGLLTSTDLSLVPRLLAGEDIPLSELIGSRDTLSTAILKSGGLLNYGRDHLSNETDLPAECSLDLPAGPLTFAEKIIHRHLIKARGAEHVDYGSGILMRADWRFIHEYYTGLCAHLLHDCFGETFELHKPQSILAFEDHLSYKRRSPAHLGQNLVGELDGLSRAHRDFVQRHGIKAHGYLPAEGSEGISHAMMAETYALPGQVVVGTDSHTPHSGALGCLAFGVGTTDMANAFMTGSVRAVYPQSLRILLQGRLAAGVTAKDLVLALLSDSRIKAGLGVGKIFEFSGPAVAYLSTDERTTLTNMTAELGGFTGIVVPDQETVRFLKERRDIDFELESWMSSDPGAVYADTIELDCGEVLPMIASPGDPGNGCSLTDMTERVRVDIAYGGSCTAGKRDDFDHYFDVINWALEQGLTCHPDVKLFLQFGTVDVREYCEQKNYLSAFRRFGAELLQPACGACANCGPGSSVDKDQVTVSAINRNFPGRSGPGQVWLASPPTVVASAVAGYITSFSALRTRHETRDMGIAEVCHG</sequence>
<feature type="domain" description="Aconitase A/isopropylmalate dehydratase small subunit swivel" evidence="7">
    <location>
        <begin position="86"/>
        <end position="134"/>
    </location>
</feature>
<evidence type="ECO:0000256" key="5">
    <source>
        <dbReference type="ARBA" id="ARBA00023239"/>
    </source>
</evidence>
<dbReference type="GO" id="GO:0170038">
    <property type="term" value="P:proteinogenic amino acid biosynthetic process"/>
    <property type="evidence" value="ECO:0007669"/>
    <property type="project" value="UniProtKB-ARBA"/>
</dbReference>
<accession>A0A5C1NCP8</accession>
<dbReference type="InterPro" id="IPR001030">
    <property type="entry name" value="Acoase/IPM_deHydtase_lsu_aba"/>
</dbReference>
<dbReference type="PANTHER" id="PTHR43822">
    <property type="entry name" value="HOMOACONITASE, MITOCHONDRIAL-RELATED"/>
    <property type="match status" value="1"/>
</dbReference>
<evidence type="ECO:0000259" key="6">
    <source>
        <dbReference type="Pfam" id="PF00330"/>
    </source>
</evidence>
<evidence type="ECO:0000313" key="9">
    <source>
        <dbReference type="Proteomes" id="UP000324285"/>
    </source>
</evidence>
<dbReference type="PRINTS" id="PR00415">
    <property type="entry name" value="ACONITASE"/>
</dbReference>
<dbReference type="InterPro" id="IPR050067">
    <property type="entry name" value="IPM_dehydratase_rel_enz"/>
</dbReference>
<evidence type="ECO:0000256" key="4">
    <source>
        <dbReference type="ARBA" id="ARBA00023014"/>
    </source>
</evidence>
<organism evidence="8 9">
    <name type="scientific">Halomonas binhaiensis</name>
    <dbReference type="NCBI Taxonomy" id="2562282"/>
    <lineage>
        <taxon>Bacteria</taxon>
        <taxon>Pseudomonadati</taxon>
        <taxon>Pseudomonadota</taxon>
        <taxon>Gammaproteobacteria</taxon>
        <taxon>Oceanospirillales</taxon>
        <taxon>Halomonadaceae</taxon>
        <taxon>Halomonas</taxon>
    </lineage>
</organism>
<reference evidence="8" key="1">
    <citation type="submission" date="2021-02" db="EMBL/GenBank/DDBJ databases">
        <title>Strain Y2R2, a novel species of the genus Halomonas.</title>
        <authorList>
            <person name="Huang H."/>
        </authorList>
    </citation>
    <scope>NUCLEOTIDE SEQUENCE</scope>
    <source>
        <strain evidence="8">Y2R2</strain>
    </source>
</reference>
<evidence type="ECO:0000256" key="3">
    <source>
        <dbReference type="ARBA" id="ARBA00023004"/>
    </source>
</evidence>
<dbReference type="Gene3D" id="3.30.499.10">
    <property type="entry name" value="Aconitase, domain 3"/>
    <property type="match status" value="2"/>
</dbReference>
<protein>
    <recommendedName>
        <fullName evidence="10">Aconitate hydratase</fullName>
    </recommendedName>
</protein>
<dbReference type="SUPFAM" id="SSF52016">
    <property type="entry name" value="LeuD/IlvD-like"/>
    <property type="match status" value="1"/>
</dbReference>
<dbReference type="InterPro" id="IPR036008">
    <property type="entry name" value="Aconitase_4Fe-4S_dom"/>
</dbReference>
<dbReference type="Proteomes" id="UP000324285">
    <property type="component" value="Chromosome"/>
</dbReference>
<dbReference type="Pfam" id="PF00694">
    <property type="entry name" value="Aconitase_C"/>
    <property type="match status" value="1"/>
</dbReference>
<dbReference type="EMBL" id="CP038437">
    <property type="protein sequence ID" value="QEM80238.1"/>
    <property type="molecule type" value="Genomic_DNA"/>
</dbReference>
<evidence type="ECO:0000259" key="7">
    <source>
        <dbReference type="Pfam" id="PF00694"/>
    </source>
</evidence>
<keyword evidence="5" id="KW-0456">Lyase</keyword>
<gene>
    <name evidence="8" type="ORF">E4T21_00700</name>
</gene>